<dbReference type="KEGG" id="grs:C7S20_09475"/>
<organism evidence="4 5">
    <name type="scientific">Christiangramia fulva</name>
    <dbReference type="NCBI Taxonomy" id="2126553"/>
    <lineage>
        <taxon>Bacteria</taxon>
        <taxon>Pseudomonadati</taxon>
        <taxon>Bacteroidota</taxon>
        <taxon>Flavobacteriia</taxon>
        <taxon>Flavobacteriales</taxon>
        <taxon>Flavobacteriaceae</taxon>
        <taxon>Christiangramia</taxon>
    </lineage>
</organism>
<evidence type="ECO:0000256" key="2">
    <source>
        <dbReference type="ARBA" id="ARBA00023027"/>
    </source>
</evidence>
<dbReference type="Proteomes" id="UP000241507">
    <property type="component" value="Chromosome"/>
</dbReference>
<dbReference type="PANTHER" id="PTHR43333:SF1">
    <property type="entry name" value="D-ISOMER SPECIFIC 2-HYDROXYACID DEHYDROGENASE NAD-BINDING DOMAIN-CONTAINING PROTEIN"/>
    <property type="match status" value="1"/>
</dbReference>
<evidence type="ECO:0000313" key="4">
    <source>
        <dbReference type="EMBL" id="AVR45480.1"/>
    </source>
</evidence>
<dbReference type="InterPro" id="IPR029753">
    <property type="entry name" value="D-isomer_DH_CS"/>
</dbReference>
<dbReference type="SUPFAM" id="SSF51735">
    <property type="entry name" value="NAD(P)-binding Rossmann-fold domains"/>
    <property type="match status" value="1"/>
</dbReference>
<protein>
    <submittedName>
        <fullName evidence="4">Glyoxylate/hydroxypyruvate reductase A</fullName>
    </submittedName>
</protein>
<dbReference type="SUPFAM" id="SSF52283">
    <property type="entry name" value="Formate/glycerate dehydrogenase catalytic domain-like"/>
    <property type="match status" value="1"/>
</dbReference>
<evidence type="ECO:0000256" key="1">
    <source>
        <dbReference type="ARBA" id="ARBA00023002"/>
    </source>
</evidence>
<evidence type="ECO:0000259" key="3">
    <source>
        <dbReference type="Pfam" id="PF02826"/>
    </source>
</evidence>
<sequence>MSLLIISPGKNSEDWKKAIEHEDADIEVYNYPEDHDKEKVEFALTWNHPRGIFKNYPNLKVIASMGAGVDHILSDPTLPENVQITRVVDERLTEDLSDFVLAQLMNHLRSLSYYSKIQKEKKWDRFQYKRPKDTKVGIMGLGVLGNAVAHKLYKNNFQVYGWARTEKDCPDFTCYHGREQLEDFLQQSEILVCLLPLTEDTENILNADLFDMLPEGAFVVNVARGAHLVEHDLLEMIDNGHLSGAALDVFRKEPLPEDHPFWEHPKINITPHVASLTSPVSVVPQIIENYQRMLKGKALKNEVQKEHGY</sequence>
<gene>
    <name evidence="4" type="ORF">C7S20_09475</name>
</gene>
<evidence type="ECO:0000313" key="5">
    <source>
        <dbReference type="Proteomes" id="UP000241507"/>
    </source>
</evidence>
<keyword evidence="1" id="KW-0560">Oxidoreductase</keyword>
<dbReference type="InterPro" id="IPR036291">
    <property type="entry name" value="NAD(P)-bd_dom_sf"/>
</dbReference>
<dbReference type="CDD" id="cd12164">
    <property type="entry name" value="GDH_like_2"/>
    <property type="match status" value="1"/>
</dbReference>
<dbReference type="RefSeq" id="WP_107012258.1">
    <property type="nucleotide sequence ID" value="NZ_CP028136.1"/>
</dbReference>
<dbReference type="PROSITE" id="PS00671">
    <property type="entry name" value="D_2_HYDROXYACID_DH_3"/>
    <property type="match status" value="1"/>
</dbReference>
<proteinExistence type="predicted"/>
<dbReference type="Pfam" id="PF02826">
    <property type="entry name" value="2-Hacid_dh_C"/>
    <property type="match status" value="1"/>
</dbReference>
<dbReference type="PANTHER" id="PTHR43333">
    <property type="entry name" value="2-HACID_DH_C DOMAIN-CONTAINING PROTEIN"/>
    <property type="match status" value="1"/>
</dbReference>
<keyword evidence="2" id="KW-0520">NAD</keyword>
<accession>A0A2R3Z5D7</accession>
<keyword evidence="5" id="KW-1185">Reference proteome</keyword>
<dbReference type="InterPro" id="IPR006140">
    <property type="entry name" value="D-isomer_DH_NAD-bd"/>
</dbReference>
<name>A0A2R3Z5D7_9FLAO</name>
<keyword evidence="4" id="KW-0670">Pyruvate</keyword>
<dbReference type="Gene3D" id="3.40.50.720">
    <property type="entry name" value="NAD(P)-binding Rossmann-like Domain"/>
    <property type="match status" value="2"/>
</dbReference>
<dbReference type="OrthoDB" id="9805416at2"/>
<reference evidence="5" key="1">
    <citation type="submission" date="2018-03" db="EMBL/GenBank/DDBJ databases">
        <title>Gramella fulva sp. nov., isolated from a dry surface of tidal flat.</title>
        <authorList>
            <person name="Hwang S.H."/>
            <person name="Hwang W.M."/>
            <person name="Kang K."/>
            <person name="Ahn T.-Y."/>
        </authorList>
    </citation>
    <scope>NUCLEOTIDE SEQUENCE [LARGE SCALE GENOMIC DNA]</scope>
    <source>
        <strain evidence="5">SH35</strain>
    </source>
</reference>
<dbReference type="GO" id="GO:0016616">
    <property type="term" value="F:oxidoreductase activity, acting on the CH-OH group of donors, NAD or NADP as acceptor"/>
    <property type="evidence" value="ECO:0007669"/>
    <property type="project" value="UniProtKB-ARBA"/>
</dbReference>
<dbReference type="AlphaFoldDB" id="A0A2R3Z5D7"/>
<feature type="domain" description="D-isomer specific 2-hydroxyacid dehydrogenase NAD-binding" evidence="3">
    <location>
        <begin position="102"/>
        <end position="274"/>
    </location>
</feature>
<dbReference type="GO" id="GO:0051287">
    <property type="term" value="F:NAD binding"/>
    <property type="evidence" value="ECO:0007669"/>
    <property type="project" value="InterPro"/>
</dbReference>
<dbReference type="EMBL" id="CP028136">
    <property type="protein sequence ID" value="AVR45480.1"/>
    <property type="molecule type" value="Genomic_DNA"/>
</dbReference>